<evidence type="ECO:0000313" key="1">
    <source>
        <dbReference type="EMBL" id="KAL2495376.1"/>
    </source>
</evidence>
<name>A0ABD1S4G8_9LAMI</name>
<gene>
    <name evidence="1" type="ORF">Fot_39133</name>
</gene>
<evidence type="ECO:0000313" key="2">
    <source>
        <dbReference type="Proteomes" id="UP001604277"/>
    </source>
</evidence>
<dbReference type="AlphaFoldDB" id="A0ABD1S4G8"/>
<dbReference type="Proteomes" id="UP001604277">
    <property type="component" value="Unassembled WGS sequence"/>
</dbReference>
<accession>A0ABD1S4G8</accession>
<comment type="caution">
    <text evidence="1">The sequence shown here is derived from an EMBL/GenBank/DDBJ whole genome shotgun (WGS) entry which is preliminary data.</text>
</comment>
<sequence>MIPAFGYKAGEFGHPQQNVKMHHSKITIALATPSTHSNVYISISNENRAQNESLPDLSLFGRGWSGRVGHPKANGQPVLLKADAKCFGAKVDASHLGIHAEGP</sequence>
<reference evidence="2" key="1">
    <citation type="submission" date="2024-07" db="EMBL/GenBank/DDBJ databases">
        <title>Two chromosome-level genome assemblies of Korean endemic species Abeliophyllum distichum and Forsythia ovata (Oleaceae).</title>
        <authorList>
            <person name="Jang H."/>
        </authorList>
    </citation>
    <scope>NUCLEOTIDE SEQUENCE [LARGE SCALE GENOMIC DNA]</scope>
</reference>
<organism evidence="1 2">
    <name type="scientific">Forsythia ovata</name>
    <dbReference type="NCBI Taxonomy" id="205694"/>
    <lineage>
        <taxon>Eukaryota</taxon>
        <taxon>Viridiplantae</taxon>
        <taxon>Streptophyta</taxon>
        <taxon>Embryophyta</taxon>
        <taxon>Tracheophyta</taxon>
        <taxon>Spermatophyta</taxon>
        <taxon>Magnoliopsida</taxon>
        <taxon>eudicotyledons</taxon>
        <taxon>Gunneridae</taxon>
        <taxon>Pentapetalae</taxon>
        <taxon>asterids</taxon>
        <taxon>lamiids</taxon>
        <taxon>Lamiales</taxon>
        <taxon>Oleaceae</taxon>
        <taxon>Forsythieae</taxon>
        <taxon>Forsythia</taxon>
    </lineage>
</organism>
<proteinExistence type="predicted"/>
<keyword evidence="2" id="KW-1185">Reference proteome</keyword>
<protein>
    <submittedName>
        <fullName evidence="1">Uncharacterized protein</fullName>
    </submittedName>
</protein>
<dbReference type="EMBL" id="JBFOLJ010000011">
    <property type="protein sequence ID" value="KAL2495376.1"/>
    <property type="molecule type" value="Genomic_DNA"/>
</dbReference>